<dbReference type="InterPro" id="IPR029039">
    <property type="entry name" value="Flavoprotein-like_sf"/>
</dbReference>
<keyword evidence="1" id="KW-0285">Flavoprotein</keyword>
<dbReference type="PANTHER" id="PTHR43278">
    <property type="entry name" value="NAD(P)H-DEPENDENT FMN-CONTAINING OXIDOREDUCTASE YWQN-RELATED"/>
    <property type="match status" value="1"/>
</dbReference>
<evidence type="ECO:0000313" key="4">
    <source>
        <dbReference type="EMBL" id="KUG16017.1"/>
    </source>
</evidence>
<accession>A0A0W8F5C0</accession>
<keyword evidence="2" id="KW-0288">FMN</keyword>
<dbReference type="SUPFAM" id="SSF52218">
    <property type="entry name" value="Flavoproteins"/>
    <property type="match status" value="1"/>
</dbReference>
<reference evidence="4" key="1">
    <citation type="journal article" date="2015" name="Proc. Natl. Acad. Sci. U.S.A.">
        <title>Networks of energetic and metabolic interactions define dynamics in microbial communities.</title>
        <authorList>
            <person name="Embree M."/>
            <person name="Liu J.K."/>
            <person name="Al-Bassam M.M."/>
            <person name="Zengler K."/>
        </authorList>
    </citation>
    <scope>NUCLEOTIDE SEQUENCE</scope>
</reference>
<evidence type="ECO:0000259" key="3">
    <source>
        <dbReference type="Pfam" id="PF03358"/>
    </source>
</evidence>
<evidence type="ECO:0000256" key="2">
    <source>
        <dbReference type="ARBA" id="ARBA00022643"/>
    </source>
</evidence>
<dbReference type="InterPro" id="IPR051796">
    <property type="entry name" value="ISF_SsuE-like"/>
</dbReference>
<protein>
    <submittedName>
        <fullName evidence="4">Iron-sulfur flavoprotein</fullName>
    </submittedName>
</protein>
<gene>
    <name evidence="4" type="ORF">ASZ90_014348</name>
</gene>
<proteinExistence type="predicted"/>
<dbReference type="AlphaFoldDB" id="A0A0W8F5C0"/>
<dbReference type="GO" id="GO:0016491">
    <property type="term" value="F:oxidoreductase activity"/>
    <property type="evidence" value="ECO:0007669"/>
    <property type="project" value="InterPro"/>
</dbReference>
<feature type="domain" description="NADPH-dependent FMN reductase-like" evidence="3">
    <location>
        <begin position="1"/>
        <end position="126"/>
    </location>
</feature>
<comment type="caution">
    <text evidence="4">The sequence shown here is derived from an EMBL/GenBank/DDBJ whole genome shotgun (WGS) entry which is preliminary data.</text>
</comment>
<name>A0A0W8F5C0_9ZZZZ</name>
<dbReference type="EMBL" id="LNQE01001517">
    <property type="protein sequence ID" value="KUG16017.1"/>
    <property type="molecule type" value="Genomic_DNA"/>
</dbReference>
<sequence>MDILAINGSPHMNEGNTAKILNPFLEGLKEAGANVELIYSWKLNIEPCSGDMSCWFVNPGTCAKDDDMKTILPKIKNADVIVWASPVYYSGITGPLKTLMDRQLPAYVMGQPRSKMQKAVLVSTCSAWEISMFDPLLVQMKAIYDNPQDGCEFAGALLRPMAEGMNEMIKAGETALIEGIFKAAKQAGHQLIKDGRISEDMEKAVSRELMPRDAYYRAAQEMIEQMRTSQ</sequence>
<dbReference type="Pfam" id="PF03358">
    <property type="entry name" value="FMN_red"/>
    <property type="match status" value="1"/>
</dbReference>
<organism evidence="4">
    <name type="scientific">hydrocarbon metagenome</name>
    <dbReference type="NCBI Taxonomy" id="938273"/>
    <lineage>
        <taxon>unclassified sequences</taxon>
        <taxon>metagenomes</taxon>
        <taxon>ecological metagenomes</taxon>
    </lineage>
</organism>
<evidence type="ECO:0000256" key="1">
    <source>
        <dbReference type="ARBA" id="ARBA00022630"/>
    </source>
</evidence>
<dbReference type="PANTHER" id="PTHR43278:SF2">
    <property type="entry name" value="IRON-SULFUR FLAVOPROTEIN"/>
    <property type="match status" value="1"/>
</dbReference>
<dbReference type="Gene3D" id="3.40.50.360">
    <property type="match status" value="1"/>
</dbReference>
<dbReference type="InterPro" id="IPR005025">
    <property type="entry name" value="FMN_Rdtase-like_dom"/>
</dbReference>